<evidence type="ECO:0000256" key="2">
    <source>
        <dbReference type="ARBA" id="ARBA00005393"/>
    </source>
</evidence>
<evidence type="ECO:0000259" key="10">
    <source>
        <dbReference type="Pfam" id="PF13660"/>
    </source>
</evidence>
<keyword evidence="7 12" id="KW-0418">Kinase</keyword>
<protein>
    <recommendedName>
        <fullName evidence="4">Glycerate kinase</fullName>
        <ecNumber evidence="3">2.7.1.31</ecNumber>
    </recommendedName>
</protein>
<feature type="domain" description="MOFRL" evidence="9">
    <location>
        <begin position="348"/>
        <end position="462"/>
    </location>
</feature>
<reference evidence="12" key="1">
    <citation type="submission" date="2025-08" db="UniProtKB">
        <authorList>
            <consortium name="RefSeq"/>
        </authorList>
    </citation>
    <scope>IDENTIFICATION</scope>
</reference>
<dbReference type="FunFam" id="3.40.50.10180:FF:000001">
    <property type="entry name" value="Glycerate kinase"/>
    <property type="match status" value="1"/>
</dbReference>
<comment type="similarity">
    <text evidence="2">Belongs to the glycerate kinase type-2 family.</text>
</comment>
<dbReference type="EC" id="2.7.1.31" evidence="3"/>
<evidence type="ECO:0000256" key="6">
    <source>
        <dbReference type="ARBA" id="ARBA00022741"/>
    </source>
</evidence>
<dbReference type="InterPro" id="IPR025286">
    <property type="entry name" value="MOFRL_assoc_dom"/>
</dbReference>
<sequence length="472" mass="51402">MELPKLAYFHKYIRIIFRAAVRSVDPKVLVRKNVRIVDKELGFKVGSFEGPVYRVKHNIYICGFGKAVAPMAAQLQELFRPHVEKGVISVPSGFTEFSEKLEKRRWLPEHPIEVIEGAAGNIPDENSLEASGKIVKLIKGLSENDILFVLISGGGSALCPMPKPPLTLSEKRQIIQHLSKAGATIQELNKVRIRLSALKGGKLLKHTKAQVISLILSDIVGDPLDLIASGPTVESRISSTDAIEVLEKYDFKISETLRGVIETEPDDRVCSSFSNHLIGSNRVALDAAKLSAKSYGFHTIVATDRLTGEAREVAKKIVKIVDGDCSGLGLSAAVEEELRSLPKDTPICVLFGGETTVTVTGEGKGGRNLEMALAAGMALEEQQKDVVFLSGGTDGIDGPTDVAGAIVDQTYVKFKRQKGFDPLEYLNNNDSYTFFHPPDLKPTAEEFYAILKTGHTGTNVMDVQALMFLTDA</sequence>
<dbReference type="RefSeq" id="XP_003743581.1">
    <property type="nucleotide sequence ID" value="XM_003743533.2"/>
</dbReference>
<dbReference type="GO" id="GO:0005737">
    <property type="term" value="C:cytoplasm"/>
    <property type="evidence" value="ECO:0007669"/>
    <property type="project" value="TreeGrafter"/>
</dbReference>
<evidence type="ECO:0000313" key="12">
    <source>
        <dbReference type="RefSeq" id="XP_003743581.1"/>
    </source>
</evidence>
<name>A0AAJ6VXY6_9ACAR</name>
<proteinExistence type="inferred from homology"/>
<dbReference type="AlphaFoldDB" id="A0AAJ6VXY6"/>
<keyword evidence="5" id="KW-0808">Transferase</keyword>
<evidence type="ECO:0000256" key="5">
    <source>
        <dbReference type="ARBA" id="ARBA00022679"/>
    </source>
</evidence>
<evidence type="ECO:0000259" key="9">
    <source>
        <dbReference type="Pfam" id="PF05161"/>
    </source>
</evidence>
<dbReference type="Pfam" id="PF13660">
    <property type="entry name" value="DUF4147"/>
    <property type="match status" value="1"/>
</dbReference>
<evidence type="ECO:0000256" key="3">
    <source>
        <dbReference type="ARBA" id="ARBA00012101"/>
    </source>
</evidence>
<accession>A0AAJ6VXY6</accession>
<dbReference type="GO" id="GO:0008887">
    <property type="term" value="F:glycerate kinase activity"/>
    <property type="evidence" value="ECO:0007669"/>
    <property type="project" value="UniProtKB-EC"/>
</dbReference>
<evidence type="ECO:0000256" key="7">
    <source>
        <dbReference type="ARBA" id="ARBA00022777"/>
    </source>
</evidence>
<dbReference type="InterPro" id="IPR039760">
    <property type="entry name" value="MOFRL_protein"/>
</dbReference>
<dbReference type="PANTHER" id="PTHR12227">
    <property type="entry name" value="GLYCERATE KINASE"/>
    <property type="match status" value="1"/>
</dbReference>
<dbReference type="Pfam" id="PF05161">
    <property type="entry name" value="MOFRL"/>
    <property type="match status" value="1"/>
</dbReference>
<dbReference type="Gene3D" id="3.40.50.10180">
    <property type="entry name" value="Glycerate kinase, MOFRL-like N-terminal domain"/>
    <property type="match status" value="1"/>
</dbReference>
<keyword evidence="11" id="KW-1185">Reference proteome</keyword>
<dbReference type="InterPro" id="IPR038614">
    <property type="entry name" value="GK_N_sf"/>
</dbReference>
<dbReference type="KEGG" id="goe:100905047"/>
<organism evidence="11 12">
    <name type="scientific">Galendromus occidentalis</name>
    <name type="common">western predatory mite</name>
    <dbReference type="NCBI Taxonomy" id="34638"/>
    <lineage>
        <taxon>Eukaryota</taxon>
        <taxon>Metazoa</taxon>
        <taxon>Ecdysozoa</taxon>
        <taxon>Arthropoda</taxon>
        <taxon>Chelicerata</taxon>
        <taxon>Arachnida</taxon>
        <taxon>Acari</taxon>
        <taxon>Parasitiformes</taxon>
        <taxon>Mesostigmata</taxon>
        <taxon>Gamasina</taxon>
        <taxon>Phytoseioidea</taxon>
        <taxon>Phytoseiidae</taxon>
        <taxon>Typhlodrominae</taxon>
        <taxon>Galendromus</taxon>
    </lineage>
</organism>
<evidence type="ECO:0000256" key="8">
    <source>
        <dbReference type="ARBA" id="ARBA00022840"/>
    </source>
</evidence>
<evidence type="ECO:0000256" key="4">
    <source>
        <dbReference type="ARBA" id="ARBA00020720"/>
    </source>
</evidence>
<dbReference type="Gene3D" id="3.40.1480.10">
    <property type="entry name" value="MOFRL domain"/>
    <property type="match status" value="1"/>
</dbReference>
<dbReference type="GeneID" id="100905047"/>
<dbReference type="SUPFAM" id="SSF82544">
    <property type="entry name" value="GckA/TtuD-like"/>
    <property type="match status" value="1"/>
</dbReference>
<keyword evidence="6" id="KW-0547">Nucleotide-binding</keyword>
<dbReference type="GO" id="GO:0005524">
    <property type="term" value="F:ATP binding"/>
    <property type="evidence" value="ECO:0007669"/>
    <property type="project" value="UniProtKB-KW"/>
</dbReference>
<dbReference type="InterPro" id="IPR037035">
    <property type="entry name" value="GK-like_C_sf"/>
</dbReference>
<comment type="catalytic activity">
    <reaction evidence="1">
        <text>(R)-glycerate + ATP = (2R)-3-phosphoglycerate + ADP + H(+)</text>
        <dbReference type="Rhea" id="RHEA:23516"/>
        <dbReference type="ChEBI" id="CHEBI:15378"/>
        <dbReference type="ChEBI" id="CHEBI:16659"/>
        <dbReference type="ChEBI" id="CHEBI:30616"/>
        <dbReference type="ChEBI" id="CHEBI:58272"/>
        <dbReference type="ChEBI" id="CHEBI:456216"/>
        <dbReference type="EC" id="2.7.1.31"/>
    </reaction>
</comment>
<evidence type="ECO:0000313" key="11">
    <source>
        <dbReference type="Proteomes" id="UP000694867"/>
    </source>
</evidence>
<keyword evidence="8" id="KW-0067">ATP-binding</keyword>
<dbReference type="Proteomes" id="UP000694867">
    <property type="component" value="Unplaced"/>
</dbReference>
<gene>
    <name evidence="12" type="primary">LOC100905047</name>
</gene>
<evidence type="ECO:0000256" key="1">
    <source>
        <dbReference type="ARBA" id="ARBA00000694"/>
    </source>
</evidence>
<dbReference type="InterPro" id="IPR007835">
    <property type="entry name" value="MOFRL"/>
</dbReference>
<dbReference type="PANTHER" id="PTHR12227:SF0">
    <property type="entry name" value="GLYCERATE KINASE"/>
    <property type="match status" value="1"/>
</dbReference>
<feature type="domain" description="MOFRL-associated" evidence="10">
    <location>
        <begin position="14"/>
        <end position="260"/>
    </location>
</feature>